<feature type="coiled-coil region" evidence="1">
    <location>
        <begin position="250"/>
        <end position="296"/>
    </location>
</feature>
<evidence type="ECO:0000313" key="3">
    <source>
        <dbReference type="EMBL" id="CAI5709199.1"/>
    </source>
</evidence>
<feature type="compositionally biased region" description="Basic and acidic residues" evidence="2">
    <location>
        <begin position="807"/>
        <end position="816"/>
    </location>
</feature>
<organism evidence="3 4">
    <name type="scientific">Hyaloperonospora brassicae</name>
    <name type="common">Brassica downy mildew</name>
    <name type="synonym">Peronospora brassicae</name>
    <dbReference type="NCBI Taxonomy" id="162125"/>
    <lineage>
        <taxon>Eukaryota</taxon>
        <taxon>Sar</taxon>
        <taxon>Stramenopiles</taxon>
        <taxon>Oomycota</taxon>
        <taxon>Peronosporomycetes</taxon>
        <taxon>Peronosporales</taxon>
        <taxon>Peronosporaceae</taxon>
        <taxon>Hyaloperonospora</taxon>
    </lineage>
</organism>
<dbReference type="GO" id="GO:0001227">
    <property type="term" value="F:DNA-binding transcription repressor activity, RNA polymerase II-specific"/>
    <property type="evidence" value="ECO:0007669"/>
    <property type="project" value="InterPro"/>
</dbReference>
<comment type="caution">
    <text evidence="3">The sequence shown here is derived from an EMBL/GenBank/DDBJ whole genome shotgun (WGS) entry which is preliminary data.</text>
</comment>
<dbReference type="PANTHER" id="PTHR13076:SF9">
    <property type="entry name" value="COILED-COIL AND C2 DOMAIN-CONTAINING PROTEIN 1-LIKE"/>
    <property type="match status" value="1"/>
</dbReference>
<feature type="region of interest" description="Disordered" evidence="2">
    <location>
        <begin position="176"/>
        <end position="196"/>
    </location>
</feature>
<evidence type="ECO:0000256" key="2">
    <source>
        <dbReference type="SAM" id="MobiDB-lite"/>
    </source>
</evidence>
<dbReference type="AlphaFoldDB" id="A0AAV0SXQ7"/>
<gene>
    <name evidence="3" type="ORF">HBR001_LOCUS233</name>
</gene>
<protein>
    <submittedName>
        <fullName evidence="3">Uncharacterized protein</fullName>
    </submittedName>
</protein>
<reference evidence="3" key="1">
    <citation type="submission" date="2022-12" db="EMBL/GenBank/DDBJ databases">
        <authorList>
            <person name="Webb A."/>
        </authorList>
    </citation>
    <scope>NUCLEOTIDE SEQUENCE</scope>
    <source>
        <strain evidence="3">Hp1</strain>
    </source>
</reference>
<feature type="region of interest" description="Disordered" evidence="2">
    <location>
        <begin position="802"/>
        <end position="830"/>
    </location>
</feature>
<accession>A0AAV0SXQ7</accession>
<keyword evidence="1" id="KW-0175">Coiled coil</keyword>
<proteinExistence type="predicted"/>
<name>A0AAV0SXQ7_HYABA</name>
<dbReference type="Proteomes" id="UP001162031">
    <property type="component" value="Unassembled WGS sequence"/>
</dbReference>
<dbReference type="PANTHER" id="PTHR13076">
    <property type="entry name" value="COILED-COIL AND C2 DOMAIN-CONTAINING PROTEIN 1-LIKE"/>
    <property type="match status" value="1"/>
</dbReference>
<evidence type="ECO:0000313" key="4">
    <source>
        <dbReference type="Proteomes" id="UP001162031"/>
    </source>
</evidence>
<keyword evidence="4" id="KW-1185">Reference proteome</keyword>
<sequence length="946" mass="104702">MFWRRSRPKEAAVGETDDLAQLQKQFGITVVSDADVAAELLALSFLSGASSLTDEERLVLGSDSEDEDEEAEIMRALEMDDEMPCDVNGDPVGRRVEKKELCSVMDEVCKTARERNSREATDTTQEATRGHTAALVSNDDAKLKSLKVEAVMLKREGKIEQALAKLREANQLQQKIAAEEDQTSETKQEEVQCEDLPLEESMSNDDIEVTDEDMQNPEFLAQLAEMGLTSDTGISTDERTAHHSDVSQTLAALETQIHACKMKAVRLKRENRIADALACMREIKELEANYKALQSSQLLSTAAPSAVQKREILGDMGQVESSASVNSFPVLRVDSETVTLDEVHPGSSNDSMDDAKVTSLSKSQATCMAEALPSEVKDASASKPLLTESHMLQEDMVIRTAVADARCLRTAPSIDDNYLIDAFDEKYECEATNHLTSVTSGNPLRSAPFVPGGKSITLSAEYTRTVSSGRHPDGSPAQLQQARQTALLPKRKGDIQGALEAMRRAKQIQDVIDHKQQASLVHAPAMSVPNNQVHAAAFQEIEQLLVDFGNKATSLAKGCLPANRNMASEWLSKRKRYESELEKLRLKRQNPLQPPPRYEVVKMSREVEFELPFVAEDQIRVSIKSVNGLSQAAGKSVFVKFCLNFPSGKSHEGQTAEFRISSKASFSADVCSDQKCFVFRLARSRGTMRLFGIKKAVFEVWSLATLFRNSELVARAYQELTPLLTCCEINTHIPFLGRSRKPCGGDIEIVLQVRRPLKEKEVRLETVEDLVIGDYPDPVTPVPERVPVPSLVVKQSPVGASGPIAKGLERTTDHRSTLPQRQPNPASIPVDDPHHLDLIVSYDVIDEELDRVGAKLPSSSERNAVEWGDRCDSLVLKKQLLEIEMQTGKLTLDAYVGRLRSRISDDRILIAELLALNRRSDAARVLRRIKIMQKEIEGTEDSSDDT</sequence>
<dbReference type="InterPro" id="IPR039725">
    <property type="entry name" value="CC2D1A/B"/>
</dbReference>
<evidence type="ECO:0000256" key="1">
    <source>
        <dbReference type="SAM" id="Coils"/>
    </source>
</evidence>
<dbReference type="EMBL" id="CANTFL010000028">
    <property type="protein sequence ID" value="CAI5709199.1"/>
    <property type="molecule type" value="Genomic_DNA"/>
</dbReference>